<reference evidence="1" key="1">
    <citation type="submission" date="2018-11" db="EMBL/GenBank/DDBJ databases">
        <authorList>
            <consortium name="Pathogen Informatics"/>
        </authorList>
    </citation>
    <scope>NUCLEOTIDE SEQUENCE</scope>
</reference>
<sequence length="190" mass="21232">MVGKLSMTKILRLAGNINNCSSDEADDPDNHADGNIATKAVNAESDEGYHGSEEHNLRVGPASNTPKQLALTDEELLALYPLGELSSLPKRWQRGGKGHRRKKAPHYGSISTEVRKILLCNVKLAGHLDTFHRRKAEARRFTETNLCYPSSFCLNNSSFHQSGHIRRCSAEQLVLKRHKHLAQTLAKRRT</sequence>
<evidence type="ECO:0000313" key="2">
    <source>
        <dbReference type="Proteomes" id="UP000784294"/>
    </source>
</evidence>
<dbReference type="AlphaFoldDB" id="A0A3S5FGM8"/>
<comment type="caution">
    <text evidence="1">The sequence shown here is derived from an EMBL/GenBank/DDBJ whole genome shotgun (WGS) entry which is preliminary data.</text>
</comment>
<dbReference type="Proteomes" id="UP000784294">
    <property type="component" value="Unassembled WGS sequence"/>
</dbReference>
<organism evidence="1 2">
    <name type="scientific">Protopolystoma xenopodis</name>
    <dbReference type="NCBI Taxonomy" id="117903"/>
    <lineage>
        <taxon>Eukaryota</taxon>
        <taxon>Metazoa</taxon>
        <taxon>Spiralia</taxon>
        <taxon>Lophotrochozoa</taxon>
        <taxon>Platyhelminthes</taxon>
        <taxon>Monogenea</taxon>
        <taxon>Polyopisthocotylea</taxon>
        <taxon>Polystomatidea</taxon>
        <taxon>Polystomatidae</taxon>
        <taxon>Protopolystoma</taxon>
    </lineage>
</organism>
<proteinExistence type="predicted"/>
<accession>A0A3S5FGM8</accession>
<evidence type="ECO:0000313" key="1">
    <source>
        <dbReference type="EMBL" id="VEL39217.1"/>
    </source>
</evidence>
<name>A0A3S5FGM8_9PLAT</name>
<dbReference type="EMBL" id="CAAALY010260494">
    <property type="protein sequence ID" value="VEL39217.1"/>
    <property type="molecule type" value="Genomic_DNA"/>
</dbReference>
<gene>
    <name evidence="1" type="ORF">PXEA_LOCUS32657</name>
</gene>
<keyword evidence="2" id="KW-1185">Reference proteome</keyword>
<protein>
    <submittedName>
        <fullName evidence="1">Uncharacterized protein</fullName>
    </submittedName>
</protein>